<proteinExistence type="predicted"/>
<evidence type="ECO:0000313" key="4">
    <source>
        <dbReference type="Proteomes" id="UP000521017"/>
    </source>
</evidence>
<keyword evidence="2 3" id="KW-0808">Transferase</keyword>
<dbReference type="Gene3D" id="3.40.50.2000">
    <property type="entry name" value="Glycogen Phosphorylase B"/>
    <property type="match status" value="2"/>
</dbReference>
<comment type="caution">
    <text evidence="3">The sequence shown here is derived from an EMBL/GenBank/DDBJ whole genome shotgun (WGS) entry which is preliminary data.</text>
</comment>
<dbReference type="RefSeq" id="WP_184622036.1">
    <property type="nucleotide sequence ID" value="NZ_JACHCC010000001.1"/>
</dbReference>
<dbReference type="AlphaFoldDB" id="A0A7X0IZJ1"/>
<dbReference type="GO" id="GO:0008713">
    <property type="term" value="F:ADP-heptose-lipopolysaccharide heptosyltransferase activity"/>
    <property type="evidence" value="ECO:0007669"/>
    <property type="project" value="TreeGrafter"/>
</dbReference>
<organism evidence="3 4">
    <name type="scientific">Pedobacter cryoconitis</name>
    <dbReference type="NCBI Taxonomy" id="188932"/>
    <lineage>
        <taxon>Bacteria</taxon>
        <taxon>Pseudomonadati</taxon>
        <taxon>Bacteroidota</taxon>
        <taxon>Sphingobacteriia</taxon>
        <taxon>Sphingobacteriales</taxon>
        <taxon>Sphingobacteriaceae</taxon>
        <taxon>Pedobacter</taxon>
    </lineage>
</organism>
<evidence type="ECO:0000256" key="1">
    <source>
        <dbReference type="ARBA" id="ARBA00022676"/>
    </source>
</evidence>
<dbReference type="PANTHER" id="PTHR30160">
    <property type="entry name" value="TETRAACYLDISACCHARIDE 4'-KINASE-RELATED"/>
    <property type="match status" value="1"/>
</dbReference>
<dbReference type="InterPro" id="IPR002201">
    <property type="entry name" value="Glyco_trans_9"/>
</dbReference>
<dbReference type="Proteomes" id="UP000521017">
    <property type="component" value="Unassembled WGS sequence"/>
</dbReference>
<protein>
    <submittedName>
        <fullName evidence="3">ADP-heptose:LPS heptosyltransferase</fullName>
    </submittedName>
</protein>
<dbReference type="SUPFAM" id="SSF53756">
    <property type="entry name" value="UDP-Glycosyltransferase/glycogen phosphorylase"/>
    <property type="match status" value="1"/>
</dbReference>
<dbReference type="PANTHER" id="PTHR30160:SF22">
    <property type="entry name" value="LIPOPOLYSACCHARIDE CORE BIOSYNTHESIS PROTEIN"/>
    <property type="match status" value="1"/>
</dbReference>
<sequence>MPKNPGILVIRFSAMGDVAMTAPILKEFRQHYPGVKLTVVSRKLFAPFYKGIPDLHFHSFDPKGKHKGFFGLVKLFFELKSLQITAVADLHNNLRSRILGLLFYCFGIRTVRVDKARAEKKQLTRREHKVMKPLLPMTERYAAVFRNLGYPFQLSHQLAPFSPEKLSPELIQLTGMPKNKKWVGVSPFAQHQQKVYPLSKMEIVLLELAESDYQLFIFGGGKEEADIAALWAARHPNITSLIGKVNLEQELQLISNLDLMLSMDSSGMHLASLKGIPVVSVWGATHPYAGFLGYGQSEEDTVQLDLYCRPCSVYGNIPCYRGDFACMNNLSEKIVIHTVTKKLNNG</sequence>
<accession>A0A7X0IZJ1</accession>
<evidence type="ECO:0000313" key="3">
    <source>
        <dbReference type="EMBL" id="MBB6498165.1"/>
    </source>
</evidence>
<gene>
    <name evidence="3" type="ORF">HDF25_000289</name>
</gene>
<keyword evidence="1" id="KW-0328">Glycosyltransferase</keyword>
<dbReference type="Pfam" id="PF01075">
    <property type="entry name" value="Glyco_transf_9"/>
    <property type="match status" value="1"/>
</dbReference>
<evidence type="ECO:0000256" key="2">
    <source>
        <dbReference type="ARBA" id="ARBA00022679"/>
    </source>
</evidence>
<dbReference type="GO" id="GO:0005829">
    <property type="term" value="C:cytosol"/>
    <property type="evidence" value="ECO:0007669"/>
    <property type="project" value="TreeGrafter"/>
</dbReference>
<dbReference type="InterPro" id="IPR051199">
    <property type="entry name" value="LPS_LOS_Heptosyltrfase"/>
</dbReference>
<dbReference type="EMBL" id="JACHCC010000001">
    <property type="protein sequence ID" value="MBB6498165.1"/>
    <property type="molecule type" value="Genomic_DNA"/>
</dbReference>
<dbReference type="CDD" id="cd03789">
    <property type="entry name" value="GT9_LPS_heptosyltransferase"/>
    <property type="match status" value="1"/>
</dbReference>
<name>A0A7X0IZJ1_9SPHI</name>
<dbReference type="GO" id="GO:0009244">
    <property type="term" value="P:lipopolysaccharide core region biosynthetic process"/>
    <property type="evidence" value="ECO:0007669"/>
    <property type="project" value="TreeGrafter"/>
</dbReference>
<reference evidence="3 4" key="1">
    <citation type="submission" date="2020-08" db="EMBL/GenBank/DDBJ databases">
        <title>Genomic Encyclopedia of Type Strains, Phase IV (KMG-V): Genome sequencing to study the core and pangenomes of soil and plant-associated prokaryotes.</title>
        <authorList>
            <person name="Whitman W."/>
        </authorList>
    </citation>
    <scope>NUCLEOTIDE SEQUENCE [LARGE SCALE GENOMIC DNA]</scope>
    <source>
        <strain evidence="3 4">M2T3</strain>
    </source>
</reference>